<feature type="transmembrane region" description="Helical" evidence="8">
    <location>
        <begin position="295"/>
        <end position="313"/>
    </location>
</feature>
<keyword evidence="4 8" id="KW-0812">Transmembrane</keyword>
<keyword evidence="5" id="KW-0732">Signal</keyword>
<feature type="transmembrane region" description="Helical" evidence="8">
    <location>
        <begin position="148"/>
        <end position="168"/>
    </location>
</feature>
<dbReference type="EnsemblMetazoa" id="MDOA006062-RA">
    <property type="protein sequence ID" value="MDOA006062-PA"/>
    <property type="gene ID" value="MDOA006062"/>
</dbReference>
<dbReference type="AlphaFoldDB" id="A0A1I8ML33"/>
<reference evidence="9" key="1">
    <citation type="submission" date="2020-05" db="UniProtKB">
        <authorList>
            <consortium name="EnsemblMetazoa"/>
        </authorList>
    </citation>
    <scope>IDENTIFICATION</scope>
    <source>
        <strain evidence="9">Aabys</strain>
    </source>
</reference>
<feature type="transmembrane region" description="Helical" evidence="8">
    <location>
        <begin position="180"/>
        <end position="199"/>
    </location>
</feature>
<feature type="transmembrane region" description="Helical" evidence="8">
    <location>
        <begin position="211"/>
        <end position="229"/>
    </location>
</feature>
<dbReference type="PANTHER" id="PTHR13148:SF0">
    <property type="entry name" value="POST-GPI ATTACHMENT TO PROTEINS FACTOR 3"/>
    <property type="match status" value="1"/>
</dbReference>
<dbReference type="Proteomes" id="UP001652621">
    <property type="component" value="Unplaced"/>
</dbReference>
<dbReference type="STRING" id="7370.A0A1I8ML33"/>
<evidence type="ECO:0000313" key="9">
    <source>
        <dbReference type="EnsemblMetazoa" id="MDOA006062-PA"/>
    </source>
</evidence>
<feature type="transmembrane region" description="Helical" evidence="8">
    <location>
        <begin position="266"/>
        <end position="289"/>
    </location>
</feature>
<dbReference type="OrthoDB" id="419770at2759"/>
<evidence type="ECO:0000256" key="4">
    <source>
        <dbReference type="ARBA" id="ARBA00022692"/>
    </source>
</evidence>
<keyword evidence="7 8" id="KW-0472">Membrane</keyword>
<dbReference type="GO" id="GO:0000139">
    <property type="term" value="C:Golgi membrane"/>
    <property type="evidence" value="ECO:0007669"/>
    <property type="project" value="UniProtKB-SubCell"/>
</dbReference>
<sequence length="334" mass="40051">MLTFRYCLFIVCFIIFSSCFTLVLSSNGDRTSFFNNCIRNCERQNCSADGLEIQEQAVKYYQQSFFDKLLQWTCADECQYGCMWRTVEAFQDRNWPVPQFYGKWPFVRIFGLQEPASVLFSFFNLVAHFRWLRKFRRQVRPDSPCYKIWHLFSAVAINAWIWSIVFHARDNPLTELLDYSFAYSMVLMTLYCMVMRMLYKHSWPIKTFISLAFLSFYINYFAYITMGRFSYSLNMTTNIITGILSALGWFLWSFRVRKQRPYYRKILAFYLLLGMSMSLELLDFPPIFWILDAHALWHLSTVFIMNPLYSFAIDDCRLLRTEKYYELVGFDKDI</sequence>
<dbReference type="RefSeq" id="XP_005180266.1">
    <property type="nucleotide sequence ID" value="XM_005180209.3"/>
</dbReference>
<comment type="similarity">
    <text evidence="2 8">Belongs to the PGAP3 family.</text>
</comment>
<dbReference type="Pfam" id="PF04080">
    <property type="entry name" value="Per1"/>
    <property type="match status" value="1"/>
</dbReference>
<dbReference type="KEGG" id="mde:101895540"/>
<dbReference type="PROSITE" id="PS51257">
    <property type="entry name" value="PROKAR_LIPOPROTEIN"/>
    <property type="match status" value="1"/>
</dbReference>
<dbReference type="VEuPathDB" id="VectorBase:MDOA006062"/>
<evidence type="ECO:0000256" key="1">
    <source>
        <dbReference type="ARBA" id="ARBA00004127"/>
    </source>
</evidence>
<dbReference type="VEuPathDB" id="VectorBase:MDOMA2_016693"/>
<dbReference type="eggNOG" id="KOG2970">
    <property type="taxonomic scope" value="Eukaryota"/>
</dbReference>
<dbReference type="GO" id="GO:0006506">
    <property type="term" value="P:GPI anchor biosynthetic process"/>
    <property type="evidence" value="ECO:0007669"/>
    <property type="project" value="UniProtKB-KW"/>
</dbReference>
<evidence type="ECO:0000256" key="6">
    <source>
        <dbReference type="ARBA" id="ARBA00022989"/>
    </source>
</evidence>
<evidence type="ECO:0000256" key="8">
    <source>
        <dbReference type="RuleBase" id="RU365066"/>
    </source>
</evidence>
<evidence type="ECO:0000256" key="7">
    <source>
        <dbReference type="ARBA" id="ARBA00023136"/>
    </source>
</evidence>
<keyword evidence="8" id="KW-0333">Golgi apparatus</keyword>
<evidence type="ECO:0000313" key="10">
    <source>
        <dbReference type="Proteomes" id="UP001652621"/>
    </source>
</evidence>
<feature type="transmembrane region" description="Helical" evidence="8">
    <location>
        <begin position="7"/>
        <end position="25"/>
    </location>
</feature>
<protein>
    <recommendedName>
        <fullName evidence="8">Post-GPI attachment to proteins factor 3</fullName>
    </recommendedName>
</protein>
<gene>
    <name evidence="9" type="primary">101895540</name>
    <name evidence="11" type="synonym">LOC101895540</name>
</gene>
<dbReference type="InterPro" id="IPR007217">
    <property type="entry name" value="Per1-like"/>
</dbReference>
<feature type="transmembrane region" description="Helical" evidence="8">
    <location>
        <begin position="106"/>
        <end position="127"/>
    </location>
</feature>
<name>A0A1I8ML33_MUSDO</name>
<keyword evidence="6 8" id="KW-1133">Transmembrane helix</keyword>
<evidence type="ECO:0000256" key="3">
    <source>
        <dbReference type="ARBA" id="ARBA00022502"/>
    </source>
</evidence>
<comment type="function">
    <text evidence="8">Involved in the lipid remodeling steps of GPI-anchor maturation.</text>
</comment>
<accession>A0A1I8ML33</accession>
<comment type="subcellular location">
    <subcellularLocation>
        <location evidence="1">Endomembrane system</location>
        <topology evidence="1">Multi-pass membrane protein</topology>
    </subcellularLocation>
    <subcellularLocation>
        <location evidence="8">Golgi apparatus membrane</location>
        <topology evidence="8">Multi-pass membrane protein</topology>
    </subcellularLocation>
</comment>
<proteinExistence type="inferred from homology"/>
<dbReference type="PANTHER" id="PTHR13148">
    <property type="entry name" value="PER1-RELATED"/>
    <property type="match status" value="1"/>
</dbReference>
<keyword evidence="3 8" id="KW-0337">GPI-anchor biosynthesis</keyword>
<organism evidence="9">
    <name type="scientific">Musca domestica</name>
    <name type="common">House fly</name>
    <dbReference type="NCBI Taxonomy" id="7370"/>
    <lineage>
        <taxon>Eukaryota</taxon>
        <taxon>Metazoa</taxon>
        <taxon>Ecdysozoa</taxon>
        <taxon>Arthropoda</taxon>
        <taxon>Hexapoda</taxon>
        <taxon>Insecta</taxon>
        <taxon>Pterygota</taxon>
        <taxon>Neoptera</taxon>
        <taxon>Endopterygota</taxon>
        <taxon>Diptera</taxon>
        <taxon>Brachycera</taxon>
        <taxon>Muscomorpha</taxon>
        <taxon>Muscoidea</taxon>
        <taxon>Muscidae</taxon>
        <taxon>Musca</taxon>
    </lineage>
</organism>
<feature type="transmembrane region" description="Helical" evidence="8">
    <location>
        <begin position="235"/>
        <end position="254"/>
    </location>
</feature>
<keyword evidence="10" id="KW-1185">Reference proteome</keyword>
<reference evidence="11" key="2">
    <citation type="submission" date="2025-04" db="UniProtKB">
        <authorList>
            <consortium name="RefSeq"/>
        </authorList>
    </citation>
    <scope>IDENTIFICATION</scope>
    <source>
        <strain evidence="11">Aabys</strain>
    </source>
</reference>
<evidence type="ECO:0000313" key="11">
    <source>
        <dbReference type="RefSeq" id="XP_005180266.1"/>
    </source>
</evidence>
<evidence type="ECO:0000256" key="5">
    <source>
        <dbReference type="ARBA" id="ARBA00022729"/>
    </source>
</evidence>
<evidence type="ECO:0000256" key="2">
    <source>
        <dbReference type="ARBA" id="ARBA00006387"/>
    </source>
</evidence>
<dbReference type="GO" id="GO:0016788">
    <property type="term" value="F:hydrolase activity, acting on ester bonds"/>
    <property type="evidence" value="ECO:0007669"/>
    <property type="project" value="TreeGrafter"/>
</dbReference>
<comment type="caution">
    <text evidence="8">Lacks conserved residue(s) required for the propagation of feature annotation.</text>
</comment>
<dbReference type="GO" id="GO:0005789">
    <property type="term" value="C:endoplasmic reticulum membrane"/>
    <property type="evidence" value="ECO:0007669"/>
    <property type="project" value="TreeGrafter"/>
</dbReference>